<dbReference type="AlphaFoldDB" id="A0A5C3LI18"/>
<evidence type="ECO:0000313" key="1">
    <source>
        <dbReference type="EMBL" id="TFK32468.1"/>
    </source>
</evidence>
<dbReference type="EMBL" id="ML213674">
    <property type="protein sequence ID" value="TFK32468.1"/>
    <property type="molecule type" value="Genomic_DNA"/>
</dbReference>
<accession>A0A5C3LI18</accession>
<dbReference type="Proteomes" id="UP000308652">
    <property type="component" value="Unassembled WGS sequence"/>
</dbReference>
<keyword evidence="2" id="KW-1185">Reference proteome</keyword>
<dbReference type="OrthoDB" id="2415075at2759"/>
<organism evidence="1 2">
    <name type="scientific">Crucibulum laeve</name>
    <dbReference type="NCBI Taxonomy" id="68775"/>
    <lineage>
        <taxon>Eukaryota</taxon>
        <taxon>Fungi</taxon>
        <taxon>Dikarya</taxon>
        <taxon>Basidiomycota</taxon>
        <taxon>Agaricomycotina</taxon>
        <taxon>Agaricomycetes</taxon>
        <taxon>Agaricomycetidae</taxon>
        <taxon>Agaricales</taxon>
        <taxon>Agaricineae</taxon>
        <taxon>Nidulariaceae</taxon>
        <taxon>Crucibulum</taxon>
    </lineage>
</organism>
<gene>
    <name evidence="1" type="ORF">BDQ12DRAFT_671061</name>
</gene>
<proteinExistence type="predicted"/>
<protein>
    <submittedName>
        <fullName evidence="1">Uncharacterized protein</fullName>
    </submittedName>
</protein>
<reference evidence="1 2" key="1">
    <citation type="journal article" date="2019" name="Nat. Ecol. Evol.">
        <title>Megaphylogeny resolves global patterns of mushroom evolution.</title>
        <authorList>
            <person name="Varga T."/>
            <person name="Krizsan K."/>
            <person name="Foldi C."/>
            <person name="Dima B."/>
            <person name="Sanchez-Garcia M."/>
            <person name="Sanchez-Ramirez S."/>
            <person name="Szollosi G.J."/>
            <person name="Szarkandi J.G."/>
            <person name="Papp V."/>
            <person name="Albert L."/>
            <person name="Andreopoulos W."/>
            <person name="Angelini C."/>
            <person name="Antonin V."/>
            <person name="Barry K.W."/>
            <person name="Bougher N.L."/>
            <person name="Buchanan P."/>
            <person name="Buyck B."/>
            <person name="Bense V."/>
            <person name="Catcheside P."/>
            <person name="Chovatia M."/>
            <person name="Cooper J."/>
            <person name="Damon W."/>
            <person name="Desjardin D."/>
            <person name="Finy P."/>
            <person name="Geml J."/>
            <person name="Haridas S."/>
            <person name="Hughes K."/>
            <person name="Justo A."/>
            <person name="Karasinski D."/>
            <person name="Kautmanova I."/>
            <person name="Kiss B."/>
            <person name="Kocsube S."/>
            <person name="Kotiranta H."/>
            <person name="LaButti K.M."/>
            <person name="Lechner B.E."/>
            <person name="Liimatainen K."/>
            <person name="Lipzen A."/>
            <person name="Lukacs Z."/>
            <person name="Mihaltcheva S."/>
            <person name="Morgado L.N."/>
            <person name="Niskanen T."/>
            <person name="Noordeloos M.E."/>
            <person name="Ohm R.A."/>
            <person name="Ortiz-Santana B."/>
            <person name="Ovrebo C."/>
            <person name="Racz N."/>
            <person name="Riley R."/>
            <person name="Savchenko A."/>
            <person name="Shiryaev A."/>
            <person name="Soop K."/>
            <person name="Spirin V."/>
            <person name="Szebenyi C."/>
            <person name="Tomsovsky M."/>
            <person name="Tulloss R.E."/>
            <person name="Uehling J."/>
            <person name="Grigoriev I.V."/>
            <person name="Vagvolgyi C."/>
            <person name="Papp T."/>
            <person name="Martin F.M."/>
            <person name="Miettinen O."/>
            <person name="Hibbett D.S."/>
            <person name="Nagy L.G."/>
        </authorList>
    </citation>
    <scope>NUCLEOTIDE SEQUENCE [LARGE SCALE GENOMIC DNA]</scope>
    <source>
        <strain evidence="1 2">CBS 166.37</strain>
    </source>
</reference>
<sequence length="269" mass="29616">MSTYNNYVMDSSDETPTINNSSIQEIRNIQCSVSTKSVIFYDKMESTFVKQWIMFIRKPFRRDRVTGDNYECVLRAPQLELKASMCYVDGEPCTRNDQCCSGNCDPNYGYECSPSLQGVKSTLTSGHQANFCHIPGEPCDRNDQCCSGSCDLTGRLASAQHLNACHIPGEPCDRNDQCCSGSCDLTDRLTSIQQMNACHVPGEPCDRNDQCCSGRCDLAAAFQGPKLGHQMNACHHAGEPCDRQDQCCSGHCDLVGGLQSNPFTVQVEA</sequence>
<name>A0A5C3LI18_9AGAR</name>
<evidence type="ECO:0000313" key="2">
    <source>
        <dbReference type="Proteomes" id="UP000308652"/>
    </source>
</evidence>